<evidence type="ECO:0000256" key="1">
    <source>
        <dbReference type="ARBA" id="ARBA00000553"/>
    </source>
</evidence>
<dbReference type="InterPro" id="IPR003730">
    <property type="entry name" value="Cu_polyphenol_OxRdtase"/>
</dbReference>
<protein>
    <submittedName>
        <fullName evidence="9">Polyphenol oxidase family protein</fullName>
    </submittedName>
</protein>
<accession>A0ABS5H2P5</accession>
<keyword evidence="5" id="KW-0862">Zinc</keyword>
<keyword evidence="4" id="KW-0479">Metal-binding</keyword>
<comment type="catalytic activity">
    <reaction evidence="8">
        <text>S-methyl-5'-thioadenosine + phosphate = 5-(methylsulfanyl)-alpha-D-ribose 1-phosphate + adenine</text>
        <dbReference type="Rhea" id="RHEA:11852"/>
        <dbReference type="ChEBI" id="CHEBI:16708"/>
        <dbReference type="ChEBI" id="CHEBI:17509"/>
        <dbReference type="ChEBI" id="CHEBI:43474"/>
        <dbReference type="ChEBI" id="CHEBI:58533"/>
        <dbReference type="EC" id="2.4.2.28"/>
    </reaction>
    <physiologicalReaction direction="left-to-right" evidence="8">
        <dbReference type="Rhea" id="RHEA:11853"/>
    </physiologicalReaction>
</comment>
<evidence type="ECO:0000256" key="3">
    <source>
        <dbReference type="ARBA" id="ARBA00022679"/>
    </source>
</evidence>
<comment type="catalytic activity">
    <reaction evidence="7">
        <text>adenosine + phosphate = alpha-D-ribose 1-phosphate + adenine</text>
        <dbReference type="Rhea" id="RHEA:27642"/>
        <dbReference type="ChEBI" id="CHEBI:16335"/>
        <dbReference type="ChEBI" id="CHEBI:16708"/>
        <dbReference type="ChEBI" id="CHEBI:43474"/>
        <dbReference type="ChEBI" id="CHEBI:57720"/>
        <dbReference type="EC" id="2.4.2.1"/>
    </reaction>
    <physiologicalReaction direction="left-to-right" evidence="7">
        <dbReference type="Rhea" id="RHEA:27643"/>
    </physiologicalReaction>
</comment>
<keyword evidence="10" id="KW-1185">Reference proteome</keyword>
<dbReference type="SUPFAM" id="SSF64438">
    <property type="entry name" value="CNF1/YfiH-like putative cysteine hydrolases"/>
    <property type="match status" value="1"/>
</dbReference>
<dbReference type="RefSeq" id="WP_212678971.1">
    <property type="nucleotide sequence ID" value="NZ_JAGSPK010000003.1"/>
</dbReference>
<dbReference type="PANTHER" id="PTHR30616:SF3">
    <property type="entry name" value="PURINE NUCLEOSIDE PHOSPHORYLASE"/>
    <property type="match status" value="1"/>
</dbReference>
<evidence type="ECO:0000256" key="2">
    <source>
        <dbReference type="ARBA" id="ARBA00007353"/>
    </source>
</evidence>
<dbReference type="PANTHER" id="PTHR30616">
    <property type="entry name" value="UNCHARACTERIZED PROTEIN YFIH"/>
    <property type="match status" value="1"/>
</dbReference>
<evidence type="ECO:0000256" key="8">
    <source>
        <dbReference type="ARBA" id="ARBA00049893"/>
    </source>
</evidence>
<evidence type="ECO:0000256" key="7">
    <source>
        <dbReference type="ARBA" id="ARBA00048968"/>
    </source>
</evidence>
<comment type="catalytic activity">
    <reaction evidence="6">
        <text>adenosine + H2O + H(+) = inosine + NH4(+)</text>
        <dbReference type="Rhea" id="RHEA:24408"/>
        <dbReference type="ChEBI" id="CHEBI:15377"/>
        <dbReference type="ChEBI" id="CHEBI:15378"/>
        <dbReference type="ChEBI" id="CHEBI:16335"/>
        <dbReference type="ChEBI" id="CHEBI:17596"/>
        <dbReference type="ChEBI" id="CHEBI:28938"/>
        <dbReference type="EC" id="3.5.4.4"/>
    </reaction>
    <physiologicalReaction direction="left-to-right" evidence="6">
        <dbReference type="Rhea" id="RHEA:24409"/>
    </physiologicalReaction>
</comment>
<dbReference type="Gene3D" id="3.60.140.10">
    <property type="entry name" value="CNF1/YfiH-like putative cysteine hydrolases"/>
    <property type="match status" value="1"/>
</dbReference>
<dbReference type="InterPro" id="IPR011324">
    <property type="entry name" value="Cytotoxic_necrot_fac-like_cat"/>
</dbReference>
<evidence type="ECO:0000256" key="4">
    <source>
        <dbReference type="ARBA" id="ARBA00022723"/>
    </source>
</evidence>
<sequence length="223" mass="24351">MSLTSPLLAAIPGIQYGFGTARHLVPRALSPYWHRVPEKTQVHGTEIVEITTAQQMCGGADGFYTRQPGIPVTVITADCVPVLFARRDGKAIAAVHAGWRGLRYGVIGALWQRLRAEGEDPADWVAAIGSHINACCFEVSAELAQEFVDAFADHPAELITPSYRHLDLNAIAVIELQKAGVQQIDKGHSCTLCSSHTDGKFLYRSYRRGDRNSHQHSGLVILP</sequence>
<dbReference type="CDD" id="cd16833">
    <property type="entry name" value="YfiH"/>
    <property type="match status" value="1"/>
</dbReference>
<evidence type="ECO:0000313" key="10">
    <source>
        <dbReference type="Proteomes" id="UP000682982"/>
    </source>
</evidence>
<comment type="similarity">
    <text evidence="2">Belongs to the purine nucleoside phosphorylase YfiH/LACC1 family.</text>
</comment>
<dbReference type="Pfam" id="PF02578">
    <property type="entry name" value="Cu-oxidase_4"/>
    <property type="match status" value="1"/>
</dbReference>
<gene>
    <name evidence="9" type="ORF">KDM87_10205</name>
</gene>
<comment type="catalytic activity">
    <reaction evidence="1">
        <text>inosine + phosphate = alpha-D-ribose 1-phosphate + hypoxanthine</text>
        <dbReference type="Rhea" id="RHEA:27646"/>
        <dbReference type="ChEBI" id="CHEBI:17368"/>
        <dbReference type="ChEBI" id="CHEBI:17596"/>
        <dbReference type="ChEBI" id="CHEBI:43474"/>
        <dbReference type="ChEBI" id="CHEBI:57720"/>
        <dbReference type="EC" id="2.4.2.1"/>
    </reaction>
    <physiologicalReaction direction="left-to-right" evidence="1">
        <dbReference type="Rhea" id="RHEA:27647"/>
    </physiologicalReaction>
</comment>
<dbReference type="Proteomes" id="UP000682982">
    <property type="component" value="Unassembled WGS sequence"/>
</dbReference>
<reference evidence="9 10" key="1">
    <citation type="submission" date="2021-04" db="EMBL/GenBank/DDBJ databases">
        <title>novel species isolated from subtropical streams in China.</title>
        <authorList>
            <person name="Lu H."/>
        </authorList>
    </citation>
    <scope>NUCLEOTIDE SEQUENCE [LARGE SCALE GENOMIC DNA]</scope>
    <source>
        <strain evidence="9 10">FT147W</strain>
    </source>
</reference>
<name>A0ABS5H2P5_9BURK</name>
<comment type="caution">
    <text evidence="9">The sequence shown here is derived from an EMBL/GenBank/DDBJ whole genome shotgun (WGS) entry which is preliminary data.</text>
</comment>
<dbReference type="EMBL" id="JAGSPK010000003">
    <property type="protein sequence ID" value="MBR7792968.1"/>
    <property type="molecule type" value="Genomic_DNA"/>
</dbReference>
<proteinExistence type="inferred from homology"/>
<evidence type="ECO:0000256" key="6">
    <source>
        <dbReference type="ARBA" id="ARBA00047989"/>
    </source>
</evidence>
<evidence type="ECO:0000256" key="5">
    <source>
        <dbReference type="ARBA" id="ARBA00022833"/>
    </source>
</evidence>
<dbReference type="InterPro" id="IPR038371">
    <property type="entry name" value="Cu_polyphenol_OxRdtase_sf"/>
</dbReference>
<keyword evidence="3" id="KW-0808">Transferase</keyword>
<organism evidence="9 10">
    <name type="scientific">Undibacterium rivi</name>
    <dbReference type="NCBI Taxonomy" id="2828729"/>
    <lineage>
        <taxon>Bacteria</taxon>
        <taxon>Pseudomonadati</taxon>
        <taxon>Pseudomonadota</taxon>
        <taxon>Betaproteobacteria</taxon>
        <taxon>Burkholderiales</taxon>
        <taxon>Oxalobacteraceae</taxon>
        <taxon>Undibacterium</taxon>
    </lineage>
</organism>
<evidence type="ECO:0000313" key="9">
    <source>
        <dbReference type="EMBL" id="MBR7792968.1"/>
    </source>
</evidence>